<feature type="region of interest" description="Disordered" evidence="4">
    <location>
        <begin position="54"/>
        <end position="76"/>
    </location>
</feature>
<evidence type="ECO:0000256" key="4">
    <source>
        <dbReference type="SAM" id="MobiDB-lite"/>
    </source>
</evidence>
<dbReference type="AlphaFoldDB" id="A0A1G8ERS4"/>
<keyword evidence="7" id="KW-1185">Reference proteome</keyword>
<organism evidence="6 7">
    <name type="scientific">Alteribacillus bidgolensis</name>
    <dbReference type="NCBI Taxonomy" id="930129"/>
    <lineage>
        <taxon>Bacteria</taxon>
        <taxon>Bacillati</taxon>
        <taxon>Bacillota</taxon>
        <taxon>Bacilli</taxon>
        <taxon>Bacillales</taxon>
        <taxon>Bacillaceae</taxon>
        <taxon>Alteribacillus</taxon>
    </lineage>
</organism>
<feature type="domain" description="HTH deoR-type" evidence="5">
    <location>
        <begin position="3"/>
        <end position="58"/>
    </location>
</feature>
<dbReference type="SUPFAM" id="SSF100950">
    <property type="entry name" value="NagB/RpiA/CoA transferase-like"/>
    <property type="match status" value="1"/>
</dbReference>
<dbReference type="InterPro" id="IPR036388">
    <property type="entry name" value="WH-like_DNA-bd_sf"/>
</dbReference>
<evidence type="ECO:0000313" key="6">
    <source>
        <dbReference type="EMBL" id="SDH72429.1"/>
    </source>
</evidence>
<name>A0A1G8ERS4_9BACI</name>
<gene>
    <name evidence="6" type="ORF">SAMN05216352_102346</name>
</gene>
<dbReference type="InterPro" id="IPR014036">
    <property type="entry name" value="DeoR-like_C"/>
</dbReference>
<dbReference type="GO" id="GO:0003700">
    <property type="term" value="F:DNA-binding transcription factor activity"/>
    <property type="evidence" value="ECO:0007669"/>
    <property type="project" value="InterPro"/>
</dbReference>
<keyword evidence="3" id="KW-0804">Transcription</keyword>
<dbReference type="GO" id="GO:0003677">
    <property type="term" value="F:DNA binding"/>
    <property type="evidence" value="ECO:0007669"/>
    <property type="project" value="UniProtKB-KW"/>
</dbReference>
<dbReference type="RefSeq" id="WP_091581624.1">
    <property type="nucleotide sequence ID" value="NZ_FNDU01000002.1"/>
</dbReference>
<evidence type="ECO:0000256" key="3">
    <source>
        <dbReference type="ARBA" id="ARBA00023163"/>
    </source>
</evidence>
<dbReference type="OrthoDB" id="9797223at2"/>
<evidence type="ECO:0000256" key="2">
    <source>
        <dbReference type="ARBA" id="ARBA00023125"/>
    </source>
</evidence>
<accession>A0A1G8ERS4</accession>
<evidence type="ECO:0000313" key="7">
    <source>
        <dbReference type="Proteomes" id="UP000199017"/>
    </source>
</evidence>
<feature type="compositionally biased region" description="Basic and acidic residues" evidence="4">
    <location>
        <begin position="61"/>
        <end position="76"/>
    </location>
</feature>
<evidence type="ECO:0000256" key="1">
    <source>
        <dbReference type="ARBA" id="ARBA00023015"/>
    </source>
</evidence>
<dbReference type="PRINTS" id="PR00037">
    <property type="entry name" value="HTHLACR"/>
</dbReference>
<dbReference type="InterPro" id="IPR050313">
    <property type="entry name" value="Carb_Metab_HTH_regulators"/>
</dbReference>
<dbReference type="EMBL" id="FNDU01000002">
    <property type="protein sequence ID" value="SDH72429.1"/>
    <property type="molecule type" value="Genomic_DNA"/>
</dbReference>
<dbReference type="SMART" id="SM00420">
    <property type="entry name" value="HTH_DEOR"/>
    <property type="match status" value="1"/>
</dbReference>
<dbReference type="Pfam" id="PF00455">
    <property type="entry name" value="DeoRC"/>
    <property type="match status" value="1"/>
</dbReference>
<dbReference type="InterPro" id="IPR037171">
    <property type="entry name" value="NagB/RpiA_transferase-like"/>
</dbReference>
<keyword evidence="2" id="KW-0238">DNA-binding</keyword>
<dbReference type="PROSITE" id="PS00894">
    <property type="entry name" value="HTH_DEOR_1"/>
    <property type="match status" value="1"/>
</dbReference>
<evidence type="ECO:0000259" key="5">
    <source>
        <dbReference type="PROSITE" id="PS51000"/>
    </source>
</evidence>
<proteinExistence type="predicted"/>
<dbReference type="InterPro" id="IPR018356">
    <property type="entry name" value="Tscrpt_reg_HTH_DeoR_CS"/>
</dbReference>
<dbReference type="PROSITE" id="PS51000">
    <property type="entry name" value="HTH_DEOR_2"/>
    <property type="match status" value="1"/>
</dbReference>
<dbReference type="PANTHER" id="PTHR30363">
    <property type="entry name" value="HTH-TYPE TRANSCRIPTIONAL REGULATOR SRLR-RELATED"/>
    <property type="match status" value="1"/>
</dbReference>
<dbReference type="Proteomes" id="UP000199017">
    <property type="component" value="Unassembled WGS sequence"/>
</dbReference>
<keyword evidence="1" id="KW-0805">Transcription regulation</keyword>
<dbReference type="InterPro" id="IPR036390">
    <property type="entry name" value="WH_DNA-bd_sf"/>
</dbReference>
<dbReference type="STRING" id="930129.SAMN05216352_102346"/>
<dbReference type="SUPFAM" id="SSF46785">
    <property type="entry name" value="Winged helix' DNA-binding domain"/>
    <property type="match status" value="1"/>
</dbReference>
<dbReference type="PANTHER" id="PTHR30363:SF56">
    <property type="entry name" value="TRANSCRIPTIONAL REGULATOR, DEOR FAMILY"/>
    <property type="match status" value="1"/>
</dbReference>
<protein>
    <submittedName>
        <fullName evidence="6">Transcriptional regulator, DeoR family</fullName>
    </submittedName>
</protein>
<reference evidence="6 7" key="1">
    <citation type="submission" date="2016-10" db="EMBL/GenBank/DDBJ databases">
        <authorList>
            <person name="de Groot N.N."/>
        </authorList>
    </citation>
    <scope>NUCLEOTIDE SEQUENCE [LARGE SCALE GENOMIC DNA]</scope>
    <source>
        <strain evidence="7">P4B,CCM 7963,CECT 7998,DSM 25260,IBRC-M 10614,KCTC 13821</strain>
    </source>
</reference>
<sequence>MLNIERKEAILSVLEKQEIATVQELVNATGASESTIRRDLTDLESQNYIKRLHGGASLSKRKTEEPSMSEKKSVNQAEKKSMAAAASALIEQKDCLFIDAGTTTIEMIPFLAGKQVIVVTNGIQHVPLLLERGIETYVTGGKAKPNTAALAGGKAVESMKEFRFDACFLGMNGIDAKQGFTTPDPDEAAVKKTAITLSSRSYVLADHSKIGEVSFSSVAPIEKAYIITSSKAEADQLRTLQQETEVKVVNV</sequence>
<dbReference type="Gene3D" id="3.40.50.1360">
    <property type="match status" value="1"/>
</dbReference>
<dbReference type="Pfam" id="PF08220">
    <property type="entry name" value="HTH_DeoR"/>
    <property type="match status" value="1"/>
</dbReference>
<dbReference type="SMART" id="SM01134">
    <property type="entry name" value="DeoRC"/>
    <property type="match status" value="1"/>
</dbReference>
<dbReference type="Gene3D" id="1.10.10.10">
    <property type="entry name" value="Winged helix-like DNA-binding domain superfamily/Winged helix DNA-binding domain"/>
    <property type="match status" value="1"/>
</dbReference>
<dbReference type="InterPro" id="IPR001034">
    <property type="entry name" value="DeoR_HTH"/>
</dbReference>